<accession>A0A074KXZ8</accession>
<evidence type="ECO:0000313" key="2">
    <source>
        <dbReference type="EMBL" id="KEO73824.1"/>
    </source>
</evidence>
<dbReference type="RefSeq" id="WP_035073819.1">
    <property type="nucleotide sequence ID" value="NZ_JMIH01000018.1"/>
</dbReference>
<feature type="transmembrane region" description="Helical" evidence="1">
    <location>
        <begin position="45"/>
        <end position="66"/>
    </location>
</feature>
<reference evidence="2 3" key="1">
    <citation type="submission" date="2014-04" db="EMBL/GenBank/DDBJ databases">
        <title>Characterization and application of a salt tolerant electro-active bacterium.</title>
        <authorList>
            <person name="Yang L."/>
            <person name="Wei S."/>
            <person name="Tay Q.X.M."/>
        </authorList>
    </citation>
    <scope>NUCLEOTIDE SEQUENCE [LARGE SCALE GENOMIC DNA]</scope>
    <source>
        <strain evidence="2 3">LY1</strain>
    </source>
</reference>
<dbReference type="eggNOG" id="ENOG50331IX">
    <property type="taxonomic scope" value="Bacteria"/>
</dbReference>
<keyword evidence="3" id="KW-1185">Reference proteome</keyword>
<keyword evidence="1" id="KW-0472">Membrane</keyword>
<evidence type="ECO:0000256" key="1">
    <source>
        <dbReference type="SAM" id="Phobius"/>
    </source>
</evidence>
<dbReference type="Proteomes" id="UP000027821">
    <property type="component" value="Unassembled WGS sequence"/>
</dbReference>
<evidence type="ECO:0008006" key="4">
    <source>
        <dbReference type="Google" id="ProtNLM"/>
    </source>
</evidence>
<proteinExistence type="predicted"/>
<dbReference type="OrthoDB" id="1375121at2"/>
<name>A0A074KXZ8_9BACT</name>
<gene>
    <name evidence="2" type="ORF">EL17_09985</name>
</gene>
<dbReference type="EMBL" id="JMIH01000018">
    <property type="protein sequence ID" value="KEO73824.1"/>
    <property type="molecule type" value="Genomic_DNA"/>
</dbReference>
<comment type="caution">
    <text evidence="2">The sequence shown here is derived from an EMBL/GenBank/DDBJ whole genome shotgun (WGS) entry which is preliminary data.</text>
</comment>
<keyword evidence="1" id="KW-0812">Transmembrane</keyword>
<keyword evidence="1" id="KW-1133">Transmembrane helix</keyword>
<organism evidence="2 3">
    <name type="scientific">Anditalea andensis</name>
    <dbReference type="NCBI Taxonomy" id="1048983"/>
    <lineage>
        <taxon>Bacteria</taxon>
        <taxon>Pseudomonadati</taxon>
        <taxon>Bacteroidota</taxon>
        <taxon>Cytophagia</taxon>
        <taxon>Cytophagales</taxon>
        <taxon>Cytophagaceae</taxon>
        <taxon>Anditalea</taxon>
    </lineage>
</organism>
<feature type="transmembrane region" description="Helical" evidence="1">
    <location>
        <begin position="7"/>
        <end position="25"/>
    </location>
</feature>
<protein>
    <recommendedName>
        <fullName evidence="4">DUF3185 domain-containing protein</fullName>
    </recommendedName>
</protein>
<evidence type="ECO:0000313" key="3">
    <source>
        <dbReference type="Proteomes" id="UP000027821"/>
    </source>
</evidence>
<sequence length="69" mass="7424">MKTFGIVLIVIGIIMMVVTGFSYVTQETIIDAGPLEVTADKEESVNWPPYIGGIALITGIIVLAMGRKK</sequence>
<dbReference type="STRING" id="1048983.EL17_09985"/>
<dbReference type="AlphaFoldDB" id="A0A074KXZ8"/>